<dbReference type="AlphaFoldDB" id="A0A9W7SW82"/>
<protein>
    <submittedName>
        <fullName evidence="2">NAD(P)-binding protein</fullName>
    </submittedName>
</protein>
<gene>
    <name evidence="2" type="ORF">Tdes44962_MAKER08666</name>
</gene>
<feature type="transmembrane region" description="Helical" evidence="1">
    <location>
        <begin position="44"/>
        <end position="66"/>
    </location>
</feature>
<keyword evidence="1" id="KW-0472">Membrane</keyword>
<keyword evidence="1" id="KW-1133">Transmembrane helix</keyword>
<feature type="transmembrane region" description="Helical" evidence="1">
    <location>
        <begin position="78"/>
        <end position="97"/>
    </location>
</feature>
<name>A0A9W7SW82_9PEZI</name>
<reference evidence="2 3" key="2">
    <citation type="journal article" date="2021" name="Curr. Genet.">
        <title>Genetic response to nitrogen starvation in the aggressive Eucalyptus foliar pathogen Teratosphaeria destructans.</title>
        <authorList>
            <person name="Havenga M."/>
            <person name="Wingfield B.D."/>
            <person name="Wingfield M.J."/>
            <person name="Dreyer L.L."/>
            <person name="Roets F."/>
            <person name="Aylward J."/>
        </authorList>
    </citation>
    <scope>NUCLEOTIDE SEQUENCE [LARGE SCALE GENOMIC DNA]</scope>
    <source>
        <strain evidence="2">CMW44962</strain>
    </source>
</reference>
<sequence length="162" mass="18278">MDEDFAKLVQLESWDSVNQTKRSLQTMSSTERDPPLQSLFLRTLWIWQAAVASPIFVILGLLVILNLFNTFDGSIYDFVTRLFSAIMAAAIITLVLVQRQIPREQTEKTFTLRCEIVKCLLGTALWAWCLFDAVNAASTYDSRGVVQNQRVAAAMISIVLLM</sequence>
<reference evidence="2 3" key="1">
    <citation type="journal article" date="2018" name="IMA Fungus">
        <title>IMA Genome-F 10: Nine draft genome sequences of Claviceps purpurea s.lat., including C. arundinis, C. humidiphila, and C. cf. spartinae, pseudomolecules for the pitch canker pathogen Fusarium circinatum, draft genome of Davidsoniella eucalypti, Grosmannia galeiformis, Quambalaria eucalypti, and Teratosphaeria destructans.</title>
        <authorList>
            <person name="Wingfield B.D."/>
            <person name="Liu M."/>
            <person name="Nguyen H.D."/>
            <person name="Lane F.A."/>
            <person name="Morgan S.W."/>
            <person name="De Vos L."/>
            <person name="Wilken P.M."/>
            <person name="Duong T.A."/>
            <person name="Aylward J."/>
            <person name="Coetzee M.P."/>
            <person name="Dadej K."/>
            <person name="De Beer Z.W."/>
            <person name="Findlay W."/>
            <person name="Havenga M."/>
            <person name="Kolarik M."/>
            <person name="Menzies J.G."/>
            <person name="Naidoo K."/>
            <person name="Pochopski O."/>
            <person name="Shoukouhi P."/>
            <person name="Santana Q.C."/>
            <person name="Seifert K.A."/>
            <person name="Soal N."/>
            <person name="Steenkamp E.T."/>
            <person name="Tatham C.T."/>
            <person name="van der Nest M.A."/>
            <person name="Wingfield M.J."/>
        </authorList>
    </citation>
    <scope>NUCLEOTIDE SEQUENCE [LARGE SCALE GENOMIC DNA]</scope>
    <source>
        <strain evidence="2">CMW44962</strain>
    </source>
</reference>
<comment type="caution">
    <text evidence="2">The sequence shown here is derived from an EMBL/GenBank/DDBJ whole genome shotgun (WGS) entry which is preliminary data.</text>
</comment>
<evidence type="ECO:0000313" key="3">
    <source>
        <dbReference type="Proteomes" id="UP001138500"/>
    </source>
</evidence>
<dbReference type="EMBL" id="RIBY02001002">
    <property type="protein sequence ID" value="KAH9834288.1"/>
    <property type="molecule type" value="Genomic_DNA"/>
</dbReference>
<evidence type="ECO:0000256" key="1">
    <source>
        <dbReference type="SAM" id="Phobius"/>
    </source>
</evidence>
<evidence type="ECO:0000313" key="2">
    <source>
        <dbReference type="EMBL" id="KAH9834288.1"/>
    </source>
</evidence>
<dbReference type="OrthoDB" id="5239553at2759"/>
<keyword evidence="1" id="KW-0812">Transmembrane</keyword>
<dbReference type="Proteomes" id="UP001138500">
    <property type="component" value="Unassembled WGS sequence"/>
</dbReference>
<proteinExistence type="predicted"/>
<organism evidence="2 3">
    <name type="scientific">Teratosphaeria destructans</name>
    <dbReference type="NCBI Taxonomy" id="418781"/>
    <lineage>
        <taxon>Eukaryota</taxon>
        <taxon>Fungi</taxon>
        <taxon>Dikarya</taxon>
        <taxon>Ascomycota</taxon>
        <taxon>Pezizomycotina</taxon>
        <taxon>Dothideomycetes</taxon>
        <taxon>Dothideomycetidae</taxon>
        <taxon>Mycosphaerellales</taxon>
        <taxon>Teratosphaeriaceae</taxon>
        <taxon>Teratosphaeria</taxon>
    </lineage>
</organism>
<accession>A0A9W7SW82</accession>
<keyword evidence="3" id="KW-1185">Reference proteome</keyword>